<name>A0ABX1NMZ7_9RHOO</name>
<dbReference type="PANTHER" id="PTHR35272">
    <property type="entry name" value="THIOL:DISULFIDE INTERCHANGE PROTEIN DSBC-RELATED"/>
    <property type="match status" value="1"/>
</dbReference>
<keyword evidence="6 7" id="KW-0676">Redox-active center</keyword>
<evidence type="ECO:0000256" key="9">
    <source>
        <dbReference type="SAM" id="Phobius"/>
    </source>
</evidence>
<proteinExistence type="inferred from homology"/>
<feature type="transmembrane region" description="Helical" evidence="9">
    <location>
        <begin position="127"/>
        <end position="147"/>
    </location>
</feature>
<dbReference type="SUPFAM" id="SSF54423">
    <property type="entry name" value="DsbC/DsbG N-terminal domain-like"/>
    <property type="match status" value="1"/>
</dbReference>
<evidence type="ECO:0000259" key="10">
    <source>
        <dbReference type="Pfam" id="PF10411"/>
    </source>
</evidence>
<dbReference type="EMBL" id="WTVS01000096">
    <property type="protein sequence ID" value="NMG00744.1"/>
    <property type="molecule type" value="Genomic_DNA"/>
</dbReference>
<evidence type="ECO:0000256" key="8">
    <source>
        <dbReference type="SAM" id="MobiDB-lite"/>
    </source>
</evidence>
<feature type="region of interest" description="Disordered" evidence="8">
    <location>
        <begin position="54"/>
        <end position="94"/>
    </location>
</feature>
<keyword evidence="9" id="KW-1133">Transmembrane helix</keyword>
<evidence type="ECO:0000256" key="2">
    <source>
        <dbReference type="ARBA" id="ARBA00009813"/>
    </source>
</evidence>
<organism evidence="12 13">
    <name type="scientific">Aromatoleum toluolicum</name>
    <dbReference type="NCBI Taxonomy" id="90060"/>
    <lineage>
        <taxon>Bacteria</taxon>
        <taxon>Pseudomonadati</taxon>
        <taxon>Pseudomonadota</taxon>
        <taxon>Betaproteobacteria</taxon>
        <taxon>Rhodocyclales</taxon>
        <taxon>Rhodocyclaceae</taxon>
        <taxon>Aromatoleum</taxon>
    </lineage>
</organism>
<evidence type="ECO:0000256" key="6">
    <source>
        <dbReference type="ARBA" id="ARBA00023284"/>
    </source>
</evidence>
<keyword evidence="5" id="KW-1015">Disulfide bond</keyword>
<dbReference type="InterPro" id="IPR009094">
    <property type="entry name" value="DiS-bond_isomerase_DsbC/G_N_sf"/>
</dbReference>
<dbReference type="PANTHER" id="PTHR35272:SF3">
    <property type="entry name" value="THIOL:DISULFIDE INTERCHANGE PROTEIN DSBC"/>
    <property type="match status" value="1"/>
</dbReference>
<evidence type="ECO:0000256" key="4">
    <source>
        <dbReference type="ARBA" id="ARBA00022764"/>
    </source>
</evidence>
<dbReference type="CDD" id="cd03020">
    <property type="entry name" value="DsbA_DsbC_DsbG"/>
    <property type="match status" value="1"/>
</dbReference>
<dbReference type="InterPro" id="IPR051470">
    <property type="entry name" value="Thiol:disulfide_interchange"/>
</dbReference>
<comment type="caution">
    <text evidence="12">The sequence shown here is derived from an EMBL/GenBank/DDBJ whole genome shotgun (WGS) entry which is preliminary data.</text>
</comment>
<keyword evidence="4 7" id="KW-0574">Periplasm</keyword>
<dbReference type="Pfam" id="PF13098">
    <property type="entry name" value="Thioredoxin_2"/>
    <property type="match status" value="1"/>
</dbReference>
<feature type="domain" description="Thioredoxin-like fold" evidence="11">
    <location>
        <begin position="241"/>
        <end position="368"/>
    </location>
</feature>
<keyword evidence="9" id="KW-0472">Membrane</keyword>
<dbReference type="InterPro" id="IPR033954">
    <property type="entry name" value="DiS-bond_Isoase_DsbC/G"/>
</dbReference>
<keyword evidence="13" id="KW-1185">Reference proteome</keyword>
<comment type="subcellular location">
    <subcellularLocation>
        <location evidence="1 7">Periplasm</location>
    </subcellularLocation>
</comment>
<sequence length="377" mass="40918">MRRPSPRCDRQRSVRDRAPCNRCKPPRYCPGPQKVRSRTARCHFARTRQCRVHGSLHPHHALSSGRKPTASPCPPEEQTRKRTSRGSGSQLASYVPPTRVRNVPMTIAHPKTYAARSGTYTSKMYRAVSHVVAGAILLSFSVGIATADPIKASDDIKAAITRNTAGQVRPDSVAPTPVSGIYEIVNGTDVFYVDATGRYAFVEGRLVDMVDRRDLTQARLEALTAIAFADLPLDLAIKTVRGNGSRRLAVFEDPACPACRSLQPTLAALDNVTIYTFTYPVVSPESIPAAVAAWCGTGGQQAGQWQAYMEGAPAPRQIEPHCEPAMERVGRIVEFGRSRGIRNTPTLVLADGRRVVGAIPGPELEEALTRTAGKASK</sequence>
<dbReference type="Gene3D" id="3.40.30.10">
    <property type="entry name" value="Glutaredoxin"/>
    <property type="match status" value="1"/>
</dbReference>
<evidence type="ECO:0000256" key="1">
    <source>
        <dbReference type="ARBA" id="ARBA00004418"/>
    </source>
</evidence>
<keyword evidence="9" id="KW-0812">Transmembrane</keyword>
<feature type="region of interest" description="Disordered" evidence="8">
    <location>
        <begin position="1"/>
        <end position="22"/>
    </location>
</feature>
<feature type="domain" description="Disulphide bond isomerase DsbC/G N-terminal" evidence="10">
    <location>
        <begin position="152"/>
        <end position="217"/>
    </location>
</feature>
<evidence type="ECO:0000313" key="12">
    <source>
        <dbReference type="EMBL" id="NMG00744.1"/>
    </source>
</evidence>
<accession>A0ABX1NMZ7</accession>
<dbReference type="Pfam" id="PF10411">
    <property type="entry name" value="DsbC_N"/>
    <property type="match status" value="1"/>
</dbReference>
<comment type="function">
    <text evidence="7">Required for disulfide bond formation in some periplasmic proteins. Acts by transferring its disulfide bond to other proteins and is reduced in the process.</text>
</comment>
<evidence type="ECO:0000256" key="7">
    <source>
        <dbReference type="RuleBase" id="RU364038"/>
    </source>
</evidence>
<evidence type="ECO:0000313" key="13">
    <source>
        <dbReference type="Proteomes" id="UP000634522"/>
    </source>
</evidence>
<comment type="similarity">
    <text evidence="2 7">Belongs to the thioredoxin family. DsbC subfamily.</text>
</comment>
<dbReference type="Proteomes" id="UP000634522">
    <property type="component" value="Unassembled WGS sequence"/>
</dbReference>
<dbReference type="InterPro" id="IPR012336">
    <property type="entry name" value="Thioredoxin-like_fold"/>
</dbReference>
<dbReference type="SUPFAM" id="SSF52833">
    <property type="entry name" value="Thioredoxin-like"/>
    <property type="match status" value="1"/>
</dbReference>
<evidence type="ECO:0000256" key="5">
    <source>
        <dbReference type="ARBA" id="ARBA00023157"/>
    </source>
</evidence>
<feature type="compositionally biased region" description="Basic and acidic residues" evidence="8">
    <location>
        <begin position="1"/>
        <end position="19"/>
    </location>
</feature>
<keyword evidence="3 7" id="KW-0732">Signal</keyword>
<reference evidence="12 13" key="1">
    <citation type="submission" date="2019-12" db="EMBL/GenBank/DDBJ databases">
        <title>Comparative genomics gives insights into the taxonomy of the Azoarcus-Aromatoleum group and reveals separate origins of nif in the plant-associated Azoarcus and non-plant-associated Aromatoleum sub-groups.</title>
        <authorList>
            <person name="Lafos M."/>
            <person name="Maluk M."/>
            <person name="Batista M."/>
            <person name="Junghare M."/>
            <person name="Carmona M."/>
            <person name="Faoro H."/>
            <person name="Cruz L.M."/>
            <person name="Battistoni F."/>
            <person name="De Souza E."/>
            <person name="Pedrosa F."/>
            <person name="Chen W.-M."/>
            <person name="Poole P.S."/>
            <person name="Dixon R.A."/>
            <person name="James E.K."/>
        </authorList>
    </citation>
    <scope>NUCLEOTIDE SEQUENCE [LARGE SCALE GENOMIC DNA]</scope>
    <source>
        <strain evidence="12 13">T</strain>
    </source>
</reference>
<dbReference type="InterPro" id="IPR036249">
    <property type="entry name" value="Thioredoxin-like_sf"/>
</dbReference>
<dbReference type="Gene3D" id="3.10.450.70">
    <property type="entry name" value="Disulphide bond isomerase, DsbC/G, N-terminal"/>
    <property type="match status" value="1"/>
</dbReference>
<evidence type="ECO:0000256" key="3">
    <source>
        <dbReference type="ARBA" id="ARBA00022729"/>
    </source>
</evidence>
<dbReference type="InterPro" id="IPR018950">
    <property type="entry name" value="DiS-bond_isomerase_DsbC/G_N"/>
</dbReference>
<gene>
    <name evidence="12" type="ORF">GPA27_25505</name>
</gene>
<evidence type="ECO:0000259" key="11">
    <source>
        <dbReference type="Pfam" id="PF13098"/>
    </source>
</evidence>
<protein>
    <recommendedName>
        <fullName evidence="7">Thiol:disulfide interchange protein</fullName>
    </recommendedName>
</protein>